<comment type="caution">
    <text evidence="1">The sequence shown here is derived from an EMBL/GenBank/DDBJ whole genome shotgun (WGS) entry which is preliminary data.</text>
</comment>
<evidence type="ECO:0000313" key="2">
    <source>
        <dbReference type="Proteomes" id="UP000297700"/>
    </source>
</evidence>
<dbReference type="AlphaFoldDB" id="A0A4Y9PCJ7"/>
<accession>A0A4Y9PCJ7</accession>
<reference evidence="1 2" key="1">
    <citation type="submission" date="2019-03" db="EMBL/GenBank/DDBJ databases">
        <title>Bradyrhizobium strains diversity.</title>
        <authorList>
            <person name="Urquiaga M.C.O."/>
            <person name="Hungria M."/>
            <person name="Delamuta J.R.M."/>
            <person name="Klepa M.S."/>
        </authorList>
    </citation>
    <scope>NUCLEOTIDE SEQUENCE [LARGE SCALE GENOMIC DNA]</scope>
    <source>
        <strain evidence="1 2">CNPSo 3426</strain>
    </source>
</reference>
<sequence>MPLQFHRPLGGMEIWSASSDGFSFVISFESPEGPGFHGRSGYLASWRPLHENQAAIKIAGSPFQTLAEAEGACRNTIEHLAPP</sequence>
<dbReference type="EMBL" id="SPQS01000004">
    <property type="protein sequence ID" value="TFV78074.1"/>
    <property type="molecule type" value="Genomic_DNA"/>
</dbReference>
<name>A0A4Y9PCJ7_9BRAD</name>
<dbReference type="Proteomes" id="UP000297700">
    <property type="component" value="Unassembled WGS sequence"/>
</dbReference>
<gene>
    <name evidence="1" type="ORF">E4K64_09685</name>
</gene>
<proteinExistence type="predicted"/>
<evidence type="ECO:0000313" key="1">
    <source>
        <dbReference type="EMBL" id="TFV78074.1"/>
    </source>
</evidence>
<dbReference type="RefSeq" id="WP_135163289.1">
    <property type="nucleotide sequence ID" value="NZ_SPQS01000004.1"/>
</dbReference>
<protein>
    <submittedName>
        <fullName evidence="1">Uncharacterized protein</fullName>
    </submittedName>
</protein>
<organism evidence="1 2">
    <name type="scientific">Bradyrhizobium frederickii</name>
    <dbReference type="NCBI Taxonomy" id="2560054"/>
    <lineage>
        <taxon>Bacteria</taxon>
        <taxon>Pseudomonadati</taxon>
        <taxon>Pseudomonadota</taxon>
        <taxon>Alphaproteobacteria</taxon>
        <taxon>Hyphomicrobiales</taxon>
        <taxon>Nitrobacteraceae</taxon>
        <taxon>Bradyrhizobium</taxon>
    </lineage>
</organism>